<organism evidence="2 3">
    <name type="scientific">Lentzea albidocapillata subsp. violacea</name>
    <dbReference type="NCBI Taxonomy" id="128104"/>
    <lineage>
        <taxon>Bacteria</taxon>
        <taxon>Bacillati</taxon>
        <taxon>Actinomycetota</taxon>
        <taxon>Actinomycetes</taxon>
        <taxon>Pseudonocardiales</taxon>
        <taxon>Pseudonocardiaceae</taxon>
        <taxon>Lentzea</taxon>
    </lineage>
</organism>
<feature type="compositionally biased region" description="Polar residues" evidence="1">
    <location>
        <begin position="292"/>
        <end position="301"/>
    </location>
</feature>
<evidence type="ECO:0000256" key="1">
    <source>
        <dbReference type="SAM" id="MobiDB-lite"/>
    </source>
</evidence>
<feature type="region of interest" description="Disordered" evidence="1">
    <location>
        <begin position="257"/>
        <end position="301"/>
    </location>
</feature>
<dbReference type="Proteomes" id="UP000199682">
    <property type="component" value="Unassembled WGS sequence"/>
</dbReference>
<name>A0A1G9YTH6_9PSEU</name>
<protein>
    <submittedName>
        <fullName evidence="2">Uncharacterized protein</fullName>
    </submittedName>
</protein>
<gene>
    <name evidence="2" type="ORF">SAMN04488074_13518</name>
</gene>
<reference evidence="3" key="1">
    <citation type="submission" date="2016-10" db="EMBL/GenBank/DDBJ databases">
        <authorList>
            <person name="Varghese N."/>
            <person name="Submissions S."/>
        </authorList>
    </citation>
    <scope>NUCLEOTIDE SEQUENCE [LARGE SCALE GENOMIC DNA]</scope>
    <source>
        <strain evidence="3">DSM 44796</strain>
    </source>
</reference>
<evidence type="ECO:0000313" key="3">
    <source>
        <dbReference type="Proteomes" id="UP000199682"/>
    </source>
</evidence>
<dbReference type="EMBL" id="FNET01000035">
    <property type="protein sequence ID" value="SDN11801.1"/>
    <property type="molecule type" value="Genomic_DNA"/>
</dbReference>
<dbReference type="AlphaFoldDB" id="A0A1G9YTH6"/>
<accession>A0A1G9YTH6</accession>
<evidence type="ECO:0000313" key="2">
    <source>
        <dbReference type="EMBL" id="SDN11801.1"/>
    </source>
</evidence>
<proteinExistence type="predicted"/>
<sequence length="301" mass="32928">MPKQHPLRPAEPRISRNALDIARDAFAALSTGPDAICVDGELFPGLPDRRLRLEEVRNMLLDRQCPQATRDAVWTHLVLRARSDEVAWRTAAVGMALPALISASSKLTSTFGCGTADVHSEIVTGFLAALATVDLRRPRIMLRLKWAAYRVGHAALVEARNRPTPAGLEASAVPVAAVPGHPDLVLARAAADGVLSQTDADLIGATRLEDVSVTDWAEQHNMSQWATYKARQRAEERLRRYLAGAWSPQRPCTAACTPGWGRRQAQRRPQNPARRSVHAAESGMRSFRKPSSFRSARANAS</sequence>